<accession>A0A5C1YHC3</accession>
<evidence type="ECO:0000256" key="1">
    <source>
        <dbReference type="SAM" id="MobiDB-lite"/>
    </source>
</evidence>
<gene>
    <name evidence="2" type="ORF">FLP10_15150</name>
</gene>
<sequence length="104" mass="11252">MSNTKKPELAAYAEKAITPVMRDYIAWLEKETGYKVDPVSVQLSSMLRPAFQKSPGNQNRIADAAERAAARRSARAAKAAEPMSEKPAPKAVRSRKPATPKAGA</sequence>
<dbReference type="AlphaFoldDB" id="A0A5C1YHC3"/>
<evidence type="ECO:0000313" key="2">
    <source>
        <dbReference type="EMBL" id="QEO15616.1"/>
    </source>
</evidence>
<dbReference type="OrthoDB" id="5125714at2"/>
<protein>
    <submittedName>
        <fullName evidence="2">Uncharacterized protein</fullName>
    </submittedName>
</protein>
<dbReference type="Proteomes" id="UP000324678">
    <property type="component" value="Chromosome"/>
</dbReference>
<proteinExistence type="predicted"/>
<name>A0A5C1YHC3_9MICO</name>
<organism evidence="2 3">
    <name type="scientific">Agromyces intestinalis</name>
    <dbReference type="NCBI Taxonomy" id="2592652"/>
    <lineage>
        <taxon>Bacteria</taxon>
        <taxon>Bacillati</taxon>
        <taxon>Actinomycetota</taxon>
        <taxon>Actinomycetes</taxon>
        <taxon>Micrococcales</taxon>
        <taxon>Microbacteriaceae</taxon>
        <taxon>Agromyces</taxon>
    </lineage>
</organism>
<dbReference type="EMBL" id="CP043505">
    <property type="protein sequence ID" value="QEO15616.1"/>
    <property type="molecule type" value="Genomic_DNA"/>
</dbReference>
<feature type="region of interest" description="Disordered" evidence="1">
    <location>
        <begin position="50"/>
        <end position="104"/>
    </location>
</feature>
<keyword evidence="3" id="KW-1185">Reference proteome</keyword>
<dbReference type="RefSeq" id="WP_149161629.1">
    <property type="nucleotide sequence ID" value="NZ_CP043505.1"/>
</dbReference>
<evidence type="ECO:0000313" key="3">
    <source>
        <dbReference type="Proteomes" id="UP000324678"/>
    </source>
</evidence>
<dbReference type="KEGG" id="ail:FLP10_15150"/>
<reference evidence="2 3" key="1">
    <citation type="submission" date="2019-09" db="EMBL/GenBank/DDBJ databases">
        <title>Genome sequencing of strain KACC 19306.</title>
        <authorList>
            <person name="Heo J."/>
            <person name="Kim S.-J."/>
            <person name="Kim J.-S."/>
            <person name="Hong S.-B."/>
            <person name="Kwon S.-W."/>
        </authorList>
    </citation>
    <scope>NUCLEOTIDE SEQUENCE [LARGE SCALE GENOMIC DNA]</scope>
    <source>
        <strain evidence="2 3">KACC 19306</strain>
    </source>
</reference>